<dbReference type="EMBL" id="DS268431">
    <property type="protein sequence ID" value="EFO96708.1"/>
    <property type="molecule type" value="Genomic_DNA"/>
</dbReference>
<dbReference type="AlphaFoldDB" id="E3MAC1"/>
<proteinExistence type="predicted"/>
<organism evidence="3">
    <name type="scientific">Caenorhabditis remanei</name>
    <name type="common">Caenorhabditis vulgaris</name>
    <dbReference type="NCBI Taxonomy" id="31234"/>
    <lineage>
        <taxon>Eukaryota</taxon>
        <taxon>Metazoa</taxon>
        <taxon>Ecdysozoa</taxon>
        <taxon>Nematoda</taxon>
        <taxon>Chromadorea</taxon>
        <taxon>Rhabditida</taxon>
        <taxon>Rhabditina</taxon>
        <taxon>Rhabditomorpha</taxon>
        <taxon>Rhabditoidea</taxon>
        <taxon>Rhabditidae</taxon>
        <taxon>Peloderinae</taxon>
        <taxon>Caenorhabditis</taxon>
    </lineage>
</organism>
<keyword evidence="3" id="KW-1185">Reference proteome</keyword>
<dbReference type="KEGG" id="crq:GCK72_022158"/>
<feature type="compositionally biased region" description="Polar residues" evidence="1">
    <location>
        <begin position="172"/>
        <end position="185"/>
    </location>
</feature>
<feature type="region of interest" description="Disordered" evidence="1">
    <location>
        <begin position="163"/>
        <end position="206"/>
    </location>
</feature>
<name>E3MAC1_CAERE</name>
<dbReference type="CTD" id="9809798"/>
<dbReference type="RefSeq" id="XP_003106868.2">
    <property type="nucleotide sequence ID" value="XM_003106820.2"/>
</dbReference>
<dbReference type="Proteomes" id="UP000008281">
    <property type="component" value="Unassembled WGS sequence"/>
</dbReference>
<gene>
    <name evidence="2" type="ORF">CRE_17244</name>
</gene>
<evidence type="ECO:0000313" key="2">
    <source>
        <dbReference type="EMBL" id="EFO96708.1"/>
    </source>
</evidence>
<evidence type="ECO:0000313" key="3">
    <source>
        <dbReference type="Proteomes" id="UP000008281"/>
    </source>
</evidence>
<evidence type="ECO:0000256" key="1">
    <source>
        <dbReference type="SAM" id="MobiDB-lite"/>
    </source>
</evidence>
<dbReference type="GeneID" id="9809798"/>
<sequence>MSKRERDTENPLELSLHSVQVSECSSVRFIRSSSQLQMDPCCTKLRQMFCGRRRVENIDETQDRVRQLTQILTLYNINLEFEENKSIQNASQIERCKTIINKCNVIKSMIEQGQTLTAEIVNSYYRAVKCTQEEYDAIRQRAGEVSVVVATPAVFHVERRVQENRAVDDQQPGPSNSQSTSQRTATVAKMPSRSSTTDFKPGDIML</sequence>
<dbReference type="HOGENOM" id="CLU_1333034_0_0_1"/>
<accession>E3MAC1</accession>
<reference evidence="2" key="1">
    <citation type="submission" date="2007-07" db="EMBL/GenBank/DDBJ databases">
        <title>PCAP assembly of the Caenorhabditis remanei genome.</title>
        <authorList>
            <consortium name="The Caenorhabditis remanei Sequencing Consortium"/>
            <person name="Wilson R.K."/>
        </authorList>
    </citation>
    <scope>NUCLEOTIDE SEQUENCE [LARGE SCALE GENOMIC DNA]</scope>
    <source>
        <strain evidence="2">PB4641</strain>
    </source>
</reference>
<protein>
    <submittedName>
        <fullName evidence="2">Uncharacterized protein</fullName>
    </submittedName>
</protein>